<dbReference type="Pfam" id="PF01476">
    <property type="entry name" value="LysM"/>
    <property type="match status" value="2"/>
</dbReference>
<reference evidence="5 6" key="1">
    <citation type="submission" date="2018-06" db="EMBL/GenBank/DDBJ databases">
        <title>Genomic Encyclopedia of Archaeal and Bacterial Type Strains, Phase II (KMG-II): from individual species to whole genera.</title>
        <authorList>
            <person name="Goeker M."/>
        </authorList>
    </citation>
    <scope>NUCLEOTIDE SEQUENCE [LARGE SCALE GENOMIC DNA]</scope>
    <source>
        <strain evidence="5 6">DSM 24464</strain>
    </source>
</reference>
<proteinExistence type="predicted"/>
<dbReference type="EMBL" id="QLLO01000003">
    <property type="protein sequence ID" value="RAJ16300.1"/>
    <property type="molecule type" value="Genomic_DNA"/>
</dbReference>
<dbReference type="CDD" id="cd00118">
    <property type="entry name" value="LysM"/>
    <property type="match status" value="2"/>
</dbReference>
<evidence type="ECO:0000256" key="1">
    <source>
        <dbReference type="SAM" id="Coils"/>
    </source>
</evidence>
<sequence length="315" mass="35278">MKNILFVLMLFCANFSFAQETEEEFLPIIVEDKEAFMSTKTGEYVFRSHADTNPEELRTTASGVVYNDISIHKVVKGETLSSIAKKHKLDLNQLKTDNKLTSSKLSLGQELKIINRVLVPSSSPVISYVGEERIIAKLRPGQSPSTLAPPPPDAMPTQVEAPQKTTSPDAKKPVSRTSTYYKPMIVPNANDTIEEEEESEEVIAARKQLEEAQKKLELAKQKAIKKEAVKKEIETKEAENLEATSTEQSIIKDVSELNSDSTNKNPVEGVDYHIIKEGDNLYNLAKKYNTTVEKLTQLNEVKFNNLKIGQKLILK</sequence>
<evidence type="ECO:0000259" key="4">
    <source>
        <dbReference type="PROSITE" id="PS51782"/>
    </source>
</evidence>
<feature type="domain" description="LysM" evidence="4">
    <location>
        <begin position="271"/>
        <end position="314"/>
    </location>
</feature>
<dbReference type="Gene3D" id="3.10.350.10">
    <property type="entry name" value="LysM domain"/>
    <property type="match status" value="2"/>
</dbReference>
<name>A0A327RGZ1_9FLAO</name>
<feature type="region of interest" description="Disordered" evidence="2">
    <location>
        <begin position="140"/>
        <end position="175"/>
    </location>
</feature>
<feature type="coiled-coil region" evidence="1">
    <location>
        <begin position="195"/>
        <end position="246"/>
    </location>
</feature>
<feature type="chain" id="PRO_5016379446" evidence="3">
    <location>
        <begin position="19"/>
        <end position="315"/>
    </location>
</feature>
<dbReference type="GO" id="GO:0008932">
    <property type="term" value="F:lytic endotransglycosylase activity"/>
    <property type="evidence" value="ECO:0007669"/>
    <property type="project" value="TreeGrafter"/>
</dbReference>
<keyword evidence="6" id="KW-1185">Reference proteome</keyword>
<protein>
    <submittedName>
        <fullName evidence="5">Peptidoglycan endopeptidase LytF</fullName>
    </submittedName>
</protein>
<dbReference type="PROSITE" id="PS51782">
    <property type="entry name" value="LYSM"/>
    <property type="match status" value="2"/>
</dbReference>
<keyword evidence="1" id="KW-0175">Coiled coil</keyword>
<gene>
    <name evidence="5" type="ORF">LY08_01158</name>
</gene>
<evidence type="ECO:0000313" key="5">
    <source>
        <dbReference type="EMBL" id="RAJ16300.1"/>
    </source>
</evidence>
<keyword evidence="3" id="KW-0732">Signal</keyword>
<accession>A0A327RGZ1</accession>
<dbReference type="AlphaFoldDB" id="A0A327RGZ1"/>
<dbReference type="Proteomes" id="UP000248703">
    <property type="component" value="Unassembled WGS sequence"/>
</dbReference>
<dbReference type="SMART" id="SM00257">
    <property type="entry name" value="LysM"/>
    <property type="match status" value="2"/>
</dbReference>
<evidence type="ECO:0000256" key="3">
    <source>
        <dbReference type="SAM" id="SignalP"/>
    </source>
</evidence>
<evidence type="ECO:0000256" key="2">
    <source>
        <dbReference type="SAM" id="MobiDB-lite"/>
    </source>
</evidence>
<comment type="caution">
    <text evidence="5">The sequence shown here is derived from an EMBL/GenBank/DDBJ whole genome shotgun (WGS) entry which is preliminary data.</text>
</comment>
<dbReference type="PANTHER" id="PTHR33734">
    <property type="entry name" value="LYSM DOMAIN-CONTAINING GPI-ANCHORED PROTEIN 2"/>
    <property type="match status" value="1"/>
</dbReference>
<dbReference type="RefSeq" id="WP_111659493.1">
    <property type="nucleotide sequence ID" value="NZ_QLLO01000003.1"/>
</dbReference>
<dbReference type="InterPro" id="IPR018392">
    <property type="entry name" value="LysM"/>
</dbReference>
<evidence type="ECO:0000313" key="6">
    <source>
        <dbReference type="Proteomes" id="UP000248703"/>
    </source>
</evidence>
<feature type="signal peptide" evidence="3">
    <location>
        <begin position="1"/>
        <end position="18"/>
    </location>
</feature>
<dbReference type="InterPro" id="IPR036779">
    <property type="entry name" value="LysM_dom_sf"/>
</dbReference>
<dbReference type="SUPFAM" id="SSF54106">
    <property type="entry name" value="LysM domain"/>
    <property type="match status" value="2"/>
</dbReference>
<feature type="domain" description="LysM" evidence="4">
    <location>
        <begin position="70"/>
        <end position="113"/>
    </location>
</feature>
<dbReference type="OrthoDB" id="1139081at2"/>
<organism evidence="5 6">
    <name type="scientific">Olleya aquimaris</name>
    <dbReference type="NCBI Taxonomy" id="639310"/>
    <lineage>
        <taxon>Bacteria</taxon>
        <taxon>Pseudomonadati</taxon>
        <taxon>Bacteroidota</taxon>
        <taxon>Flavobacteriia</taxon>
        <taxon>Flavobacteriales</taxon>
        <taxon>Flavobacteriaceae</taxon>
    </lineage>
</organism>
<dbReference type="PANTHER" id="PTHR33734:SF22">
    <property type="entry name" value="MEMBRANE-BOUND LYTIC MUREIN TRANSGLYCOSYLASE D"/>
    <property type="match status" value="1"/>
</dbReference>